<dbReference type="InterPro" id="IPR009200">
    <property type="entry name" value="DUF1269_membrane"/>
</dbReference>
<dbReference type="Proteomes" id="UP001597368">
    <property type="component" value="Unassembled WGS sequence"/>
</dbReference>
<protein>
    <submittedName>
        <fullName evidence="2">DUF1269 domain-containing protein</fullName>
    </submittedName>
</protein>
<keyword evidence="3" id="KW-1185">Reference proteome</keyword>
<keyword evidence="1" id="KW-0812">Transmembrane</keyword>
<gene>
    <name evidence="2" type="ORF">ACFSKW_24115</name>
</gene>
<feature type="transmembrane region" description="Helical" evidence="1">
    <location>
        <begin position="55"/>
        <end position="75"/>
    </location>
</feature>
<evidence type="ECO:0000313" key="2">
    <source>
        <dbReference type="EMBL" id="MFD1934560.1"/>
    </source>
</evidence>
<dbReference type="Pfam" id="PF06897">
    <property type="entry name" value="DUF1269"/>
    <property type="match status" value="1"/>
</dbReference>
<sequence>MSHLIAISYPDVQTATTVRDKLIELQKQNLIKLADAAVVERKADGKIKLHQAHSLVGMGAASGALWGGLIGLLFLNPLLGMALGAAGGAAGGAMTDVGVDDKFMRELGAKLEPGTAALFLLVVESTPDKVIPQIAQYGGHILQTSLSHEQEEQLRESVKAATSGSVPA</sequence>
<evidence type="ECO:0000313" key="3">
    <source>
        <dbReference type="Proteomes" id="UP001597368"/>
    </source>
</evidence>
<dbReference type="RefSeq" id="WP_379574647.1">
    <property type="nucleotide sequence ID" value="NZ_JBHUFV010000035.1"/>
</dbReference>
<reference evidence="3" key="1">
    <citation type="journal article" date="2019" name="Int. J. Syst. Evol. Microbiol.">
        <title>The Global Catalogue of Microorganisms (GCM) 10K type strain sequencing project: providing services to taxonomists for standard genome sequencing and annotation.</title>
        <authorList>
            <consortium name="The Broad Institute Genomics Platform"/>
            <consortium name="The Broad Institute Genome Sequencing Center for Infectious Disease"/>
            <person name="Wu L."/>
            <person name="Ma J."/>
        </authorList>
    </citation>
    <scope>NUCLEOTIDE SEQUENCE [LARGE SCALE GENOMIC DNA]</scope>
    <source>
        <strain evidence="3">ICMP 6774ER</strain>
    </source>
</reference>
<proteinExistence type="predicted"/>
<keyword evidence="1" id="KW-1133">Transmembrane helix</keyword>
<name>A0ABW4T080_9ACTN</name>
<evidence type="ECO:0000256" key="1">
    <source>
        <dbReference type="SAM" id="Phobius"/>
    </source>
</evidence>
<comment type="caution">
    <text evidence="2">The sequence shown here is derived from an EMBL/GenBank/DDBJ whole genome shotgun (WGS) entry which is preliminary data.</text>
</comment>
<dbReference type="EMBL" id="JBHUFV010000035">
    <property type="protein sequence ID" value="MFD1934560.1"/>
    <property type="molecule type" value="Genomic_DNA"/>
</dbReference>
<keyword evidence="1" id="KW-0472">Membrane</keyword>
<accession>A0ABW4T080</accession>
<organism evidence="2 3">
    <name type="scientific">Nonomuraea mangrovi</name>
    <dbReference type="NCBI Taxonomy" id="2316207"/>
    <lineage>
        <taxon>Bacteria</taxon>
        <taxon>Bacillati</taxon>
        <taxon>Actinomycetota</taxon>
        <taxon>Actinomycetes</taxon>
        <taxon>Streptosporangiales</taxon>
        <taxon>Streptosporangiaceae</taxon>
        <taxon>Nonomuraea</taxon>
    </lineage>
</organism>